<evidence type="ECO:0000313" key="3">
    <source>
        <dbReference type="Proteomes" id="UP000006727"/>
    </source>
</evidence>
<accession>A0A2K1IAX5</accession>
<dbReference type="AlphaFoldDB" id="A0A2K1IAX5"/>
<proteinExistence type="predicted"/>
<dbReference type="Proteomes" id="UP000006727">
    <property type="component" value="Chromosome 27"/>
</dbReference>
<sequence>MIKTLTKSIHPIITIIAFHSYFPHSYPPSLFLLFLVSILNSCLPFQSPFSSSSS</sequence>
<organism evidence="1">
    <name type="scientific">Physcomitrium patens</name>
    <name type="common">Spreading-leaved earth moss</name>
    <name type="synonym">Physcomitrella patens</name>
    <dbReference type="NCBI Taxonomy" id="3218"/>
    <lineage>
        <taxon>Eukaryota</taxon>
        <taxon>Viridiplantae</taxon>
        <taxon>Streptophyta</taxon>
        <taxon>Embryophyta</taxon>
        <taxon>Bryophyta</taxon>
        <taxon>Bryophytina</taxon>
        <taxon>Bryopsida</taxon>
        <taxon>Funariidae</taxon>
        <taxon>Funariales</taxon>
        <taxon>Funariaceae</taxon>
        <taxon>Physcomitrium</taxon>
    </lineage>
</organism>
<reference evidence="2" key="3">
    <citation type="submission" date="2020-12" db="UniProtKB">
        <authorList>
            <consortium name="EnsemblPlants"/>
        </authorList>
    </citation>
    <scope>IDENTIFICATION</scope>
</reference>
<dbReference type="InParanoid" id="A0A2K1IAX5"/>
<gene>
    <name evidence="1" type="ORF">PHYPA_030995</name>
</gene>
<evidence type="ECO:0000313" key="1">
    <source>
        <dbReference type="EMBL" id="PNR26420.1"/>
    </source>
</evidence>
<dbReference type="PaxDb" id="3218-PP1S214_4V6.1"/>
<reference evidence="1 3" key="2">
    <citation type="journal article" date="2018" name="Plant J.">
        <title>The Physcomitrella patens chromosome-scale assembly reveals moss genome structure and evolution.</title>
        <authorList>
            <person name="Lang D."/>
            <person name="Ullrich K.K."/>
            <person name="Murat F."/>
            <person name="Fuchs J."/>
            <person name="Jenkins J."/>
            <person name="Haas F.B."/>
            <person name="Piednoel M."/>
            <person name="Gundlach H."/>
            <person name="Van Bel M."/>
            <person name="Meyberg R."/>
            <person name="Vives C."/>
            <person name="Morata J."/>
            <person name="Symeonidi A."/>
            <person name="Hiss M."/>
            <person name="Muchero W."/>
            <person name="Kamisugi Y."/>
            <person name="Saleh O."/>
            <person name="Blanc G."/>
            <person name="Decker E.L."/>
            <person name="van Gessel N."/>
            <person name="Grimwood J."/>
            <person name="Hayes R.D."/>
            <person name="Graham S.W."/>
            <person name="Gunter L.E."/>
            <person name="McDaniel S.F."/>
            <person name="Hoernstein S.N.W."/>
            <person name="Larsson A."/>
            <person name="Li F.W."/>
            <person name="Perroud P.F."/>
            <person name="Phillips J."/>
            <person name="Ranjan P."/>
            <person name="Rokshar D.S."/>
            <person name="Rothfels C.J."/>
            <person name="Schneider L."/>
            <person name="Shu S."/>
            <person name="Stevenson D.W."/>
            <person name="Thummler F."/>
            <person name="Tillich M."/>
            <person name="Villarreal Aguilar J.C."/>
            <person name="Widiez T."/>
            <person name="Wong G.K."/>
            <person name="Wymore A."/>
            <person name="Zhang Y."/>
            <person name="Zimmer A.D."/>
            <person name="Quatrano R.S."/>
            <person name="Mayer K.F.X."/>
            <person name="Goodstein D."/>
            <person name="Casacuberta J.M."/>
            <person name="Vandepoele K."/>
            <person name="Reski R."/>
            <person name="Cuming A.C."/>
            <person name="Tuskan G.A."/>
            <person name="Maumus F."/>
            <person name="Salse J."/>
            <person name="Schmutz J."/>
            <person name="Rensing S.A."/>
        </authorList>
    </citation>
    <scope>NUCLEOTIDE SEQUENCE [LARGE SCALE GENOMIC DNA]</scope>
    <source>
        <strain evidence="2 3">cv. Gransden 2004</strain>
    </source>
</reference>
<dbReference type="EnsemblPlants" id="Pp3c27_6090V3.1">
    <property type="protein sequence ID" value="PAC:32951968.CDS.1"/>
    <property type="gene ID" value="Pp3c27_6090"/>
</dbReference>
<protein>
    <submittedName>
        <fullName evidence="1 2">Uncharacterized protein</fullName>
    </submittedName>
</protein>
<keyword evidence="3" id="KW-1185">Reference proteome</keyword>
<name>A0A2K1IAX5_PHYPA</name>
<dbReference type="Gramene" id="Pp3c27_6090V3.2">
    <property type="protein sequence ID" value="PAC:32951969.CDS.1"/>
    <property type="gene ID" value="Pp3c27_6090"/>
</dbReference>
<dbReference type="EMBL" id="ABEU02000027">
    <property type="protein sequence ID" value="PNR26420.1"/>
    <property type="molecule type" value="Genomic_DNA"/>
</dbReference>
<reference evidence="1 3" key="1">
    <citation type="journal article" date="2008" name="Science">
        <title>The Physcomitrella genome reveals evolutionary insights into the conquest of land by plants.</title>
        <authorList>
            <person name="Rensing S."/>
            <person name="Lang D."/>
            <person name="Zimmer A."/>
            <person name="Terry A."/>
            <person name="Salamov A."/>
            <person name="Shapiro H."/>
            <person name="Nishiyama T."/>
            <person name="Perroud P.-F."/>
            <person name="Lindquist E."/>
            <person name="Kamisugi Y."/>
            <person name="Tanahashi T."/>
            <person name="Sakakibara K."/>
            <person name="Fujita T."/>
            <person name="Oishi K."/>
            <person name="Shin-I T."/>
            <person name="Kuroki Y."/>
            <person name="Toyoda A."/>
            <person name="Suzuki Y."/>
            <person name="Hashimoto A."/>
            <person name="Yamaguchi K."/>
            <person name="Sugano A."/>
            <person name="Kohara Y."/>
            <person name="Fujiyama A."/>
            <person name="Anterola A."/>
            <person name="Aoki S."/>
            <person name="Ashton N."/>
            <person name="Barbazuk W.B."/>
            <person name="Barker E."/>
            <person name="Bennetzen J."/>
            <person name="Bezanilla M."/>
            <person name="Blankenship R."/>
            <person name="Cho S.H."/>
            <person name="Dutcher S."/>
            <person name="Estelle M."/>
            <person name="Fawcett J.A."/>
            <person name="Gundlach H."/>
            <person name="Hanada K."/>
            <person name="Heyl A."/>
            <person name="Hicks K.A."/>
            <person name="Hugh J."/>
            <person name="Lohr M."/>
            <person name="Mayer K."/>
            <person name="Melkozernov A."/>
            <person name="Murata T."/>
            <person name="Nelson D."/>
            <person name="Pils B."/>
            <person name="Prigge M."/>
            <person name="Reiss B."/>
            <person name="Renner T."/>
            <person name="Rombauts S."/>
            <person name="Rushton P."/>
            <person name="Sanderfoot A."/>
            <person name="Schween G."/>
            <person name="Shiu S.-H."/>
            <person name="Stueber K."/>
            <person name="Theodoulou F.L."/>
            <person name="Tu H."/>
            <person name="Van de Peer Y."/>
            <person name="Verrier P.J."/>
            <person name="Waters E."/>
            <person name="Wood A."/>
            <person name="Yang L."/>
            <person name="Cove D."/>
            <person name="Cuming A."/>
            <person name="Hasebe M."/>
            <person name="Lucas S."/>
            <person name="Mishler D.B."/>
            <person name="Reski R."/>
            <person name="Grigoriev I."/>
            <person name="Quatrano R.S."/>
            <person name="Boore J.L."/>
        </authorList>
    </citation>
    <scope>NUCLEOTIDE SEQUENCE [LARGE SCALE GENOMIC DNA]</scope>
    <source>
        <strain evidence="2 3">cv. Gransden 2004</strain>
    </source>
</reference>
<dbReference type="Gramene" id="Pp3c27_6090V3.1">
    <property type="protein sequence ID" value="PAC:32951968.CDS.1"/>
    <property type="gene ID" value="Pp3c27_6090"/>
</dbReference>
<evidence type="ECO:0000313" key="2">
    <source>
        <dbReference type="EnsemblPlants" id="PAC:32951968.CDS.1"/>
    </source>
</evidence>
<dbReference type="EnsemblPlants" id="Pp3c27_6090V3.2">
    <property type="protein sequence ID" value="PAC:32951969.CDS.1"/>
    <property type="gene ID" value="Pp3c27_6090"/>
</dbReference>